<keyword evidence="9" id="KW-0411">Iron-sulfur</keyword>
<evidence type="ECO:0000256" key="11">
    <source>
        <dbReference type="ARBA" id="ARBA00023136"/>
    </source>
</evidence>
<dbReference type="GO" id="GO:0016020">
    <property type="term" value="C:membrane"/>
    <property type="evidence" value="ECO:0007669"/>
    <property type="project" value="UniProtKB-SubCell"/>
</dbReference>
<dbReference type="SMART" id="SM00929">
    <property type="entry name" value="NADH-G_4Fe-4S_3"/>
    <property type="match status" value="1"/>
</dbReference>
<reference evidence="15 16" key="1">
    <citation type="submission" date="2019-09" db="EMBL/GenBank/DDBJ databases">
        <title>Draft genome sequence of Ginsengibacter sp. BR5-29.</title>
        <authorList>
            <person name="Im W.-T."/>
        </authorList>
    </citation>
    <scope>NUCLEOTIDE SEQUENCE [LARGE SCALE GENOMIC DNA]</scope>
    <source>
        <strain evidence="15 16">BR5-29</strain>
    </source>
</reference>
<comment type="caution">
    <text evidence="15">The sequence shown here is derived from an EMBL/GenBank/DDBJ whole genome shotgun (WGS) entry which is preliminary data.</text>
</comment>
<keyword evidence="4" id="KW-0004">4Fe-4S</keyword>
<dbReference type="SUPFAM" id="SSF54292">
    <property type="entry name" value="2Fe-2S ferredoxin-like"/>
    <property type="match status" value="1"/>
</dbReference>
<dbReference type="InterPro" id="IPR054351">
    <property type="entry name" value="NADH_UbQ_OxRdtase_ferredoxin"/>
</dbReference>
<evidence type="ECO:0000256" key="1">
    <source>
        <dbReference type="ARBA" id="ARBA00001966"/>
    </source>
</evidence>
<dbReference type="PROSITE" id="PS51085">
    <property type="entry name" value="2FE2S_FER_2"/>
    <property type="match status" value="1"/>
</dbReference>
<dbReference type="InterPro" id="IPR050123">
    <property type="entry name" value="Prok_molybdopt-oxidoreductase"/>
</dbReference>
<evidence type="ECO:0000256" key="2">
    <source>
        <dbReference type="ARBA" id="ARBA00004370"/>
    </source>
</evidence>
<keyword evidence="6" id="KW-0479">Metal-binding</keyword>
<keyword evidence="5" id="KW-0001">2Fe-2S</keyword>
<dbReference type="SUPFAM" id="SSF54862">
    <property type="entry name" value="4Fe-4S ferredoxins"/>
    <property type="match status" value="1"/>
</dbReference>
<dbReference type="Pfam" id="PF22117">
    <property type="entry name" value="Fer4_Nqo3"/>
    <property type="match status" value="1"/>
</dbReference>
<protein>
    <submittedName>
        <fullName evidence="15">2Fe-2S iron-sulfur cluster binding domain-containing protein</fullName>
    </submittedName>
</protein>
<dbReference type="CDD" id="cd00207">
    <property type="entry name" value="fer2"/>
    <property type="match status" value="1"/>
</dbReference>
<evidence type="ECO:0000256" key="4">
    <source>
        <dbReference type="ARBA" id="ARBA00022485"/>
    </source>
</evidence>
<dbReference type="FunFam" id="3.10.20.740:FF:000004">
    <property type="entry name" value="NADH-quinone oxidoreductase"/>
    <property type="match status" value="1"/>
</dbReference>
<evidence type="ECO:0000313" key="15">
    <source>
        <dbReference type="EMBL" id="KAA9039133.1"/>
    </source>
</evidence>
<evidence type="ECO:0000256" key="12">
    <source>
        <dbReference type="ARBA" id="ARBA00034078"/>
    </source>
</evidence>
<evidence type="ECO:0000256" key="10">
    <source>
        <dbReference type="ARBA" id="ARBA00023027"/>
    </source>
</evidence>
<keyword evidence="16" id="KW-1185">Reference proteome</keyword>
<comment type="subcellular location">
    <subcellularLocation>
        <location evidence="2">Membrane</location>
    </subcellularLocation>
</comment>
<evidence type="ECO:0000256" key="5">
    <source>
        <dbReference type="ARBA" id="ARBA00022714"/>
    </source>
</evidence>
<evidence type="ECO:0000256" key="9">
    <source>
        <dbReference type="ARBA" id="ARBA00023014"/>
    </source>
</evidence>
<dbReference type="GO" id="GO:0016491">
    <property type="term" value="F:oxidoreductase activity"/>
    <property type="evidence" value="ECO:0007669"/>
    <property type="project" value="InterPro"/>
</dbReference>
<dbReference type="GO" id="GO:0051537">
    <property type="term" value="F:2 iron, 2 sulfur cluster binding"/>
    <property type="evidence" value="ECO:0007669"/>
    <property type="project" value="UniProtKB-KW"/>
</dbReference>
<dbReference type="PANTHER" id="PTHR43105">
    <property type="entry name" value="RESPIRATORY NITRATE REDUCTASE"/>
    <property type="match status" value="1"/>
</dbReference>
<dbReference type="GO" id="GO:0046872">
    <property type="term" value="F:metal ion binding"/>
    <property type="evidence" value="ECO:0007669"/>
    <property type="project" value="UniProtKB-KW"/>
</dbReference>
<dbReference type="GO" id="GO:0051539">
    <property type="term" value="F:4 iron, 4 sulfur cluster binding"/>
    <property type="evidence" value="ECO:0007669"/>
    <property type="project" value="UniProtKB-KW"/>
</dbReference>
<dbReference type="Pfam" id="PF10588">
    <property type="entry name" value="NADH-G_4Fe-4S_3"/>
    <property type="match status" value="1"/>
</dbReference>
<feature type="domain" description="4Fe-4S His(Cys)3-ligated-type" evidence="14">
    <location>
        <begin position="101"/>
        <end position="140"/>
    </location>
</feature>
<gene>
    <name evidence="15" type="ORF">FW778_09860</name>
</gene>
<proteinExistence type="inferred from homology"/>
<organism evidence="15 16">
    <name type="scientific">Ginsengibacter hankyongi</name>
    <dbReference type="NCBI Taxonomy" id="2607284"/>
    <lineage>
        <taxon>Bacteria</taxon>
        <taxon>Pseudomonadati</taxon>
        <taxon>Bacteroidota</taxon>
        <taxon>Chitinophagia</taxon>
        <taxon>Chitinophagales</taxon>
        <taxon>Chitinophagaceae</taxon>
        <taxon>Ginsengibacter</taxon>
    </lineage>
</organism>
<dbReference type="Gene3D" id="3.10.20.740">
    <property type="match status" value="1"/>
</dbReference>
<keyword evidence="10" id="KW-0520">NAD</keyword>
<dbReference type="Gene3D" id="3.30.70.20">
    <property type="match status" value="1"/>
</dbReference>
<dbReference type="FunFam" id="3.30.70.20:FF:000002">
    <property type="entry name" value="NADH-ubiquinone oxidoreductase 75 kDa subunit"/>
    <property type="match status" value="1"/>
</dbReference>
<evidence type="ECO:0000256" key="3">
    <source>
        <dbReference type="ARBA" id="ARBA00005404"/>
    </source>
</evidence>
<sequence length="403" mass="45250">MAEEIKKEPPANFKITIDNITIEVPPGTTILNAARMIGPEVAPPAMCYYSKLKDSGGKCRTCLVEVAAGSTADPRPMPKLVASCRTNVMDGMVVKNVTSEKTLDARKGVVEFLLINHPLDCPICDQAGECHLQDLSYEHGVVQTRYEFKRRAFVREDIGPYIQLHMTRCILCYRCVYVADQLTDNRVHGILDRGDHSDISTYISKAIENDFSGNMIDVCPVGALTDRTFRFKNRVWFLKPMDAHRDCDKCCGKVTLWNRGDEVYRVTTRKDQWGEVQNDENGKPMWICNNCRFDKKQTSDWVIEKPTSINRHSVISANHYQVKVMPHDPLDKLLNGRSPLLLMDIHEESKVNQQDVHLDELFGPATGKTFNGEPLATGHNVTDIKEGVGANTQGTDSTNPGTH</sequence>
<dbReference type="PROSITE" id="PS51839">
    <property type="entry name" value="4FE4S_HC3"/>
    <property type="match status" value="1"/>
</dbReference>
<keyword evidence="7" id="KW-1278">Translocase</keyword>
<comment type="similarity">
    <text evidence="3">Belongs to the complex I 75 kDa subunit family.</text>
</comment>
<feature type="domain" description="2Fe-2S ferredoxin-type" evidence="13">
    <location>
        <begin position="13"/>
        <end position="100"/>
    </location>
</feature>
<evidence type="ECO:0000313" key="16">
    <source>
        <dbReference type="Proteomes" id="UP000326903"/>
    </source>
</evidence>
<dbReference type="Pfam" id="PF13510">
    <property type="entry name" value="Fer2_4"/>
    <property type="match status" value="1"/>
</dbReference>
<dbReference type="InterPro" id="IPR036010">
    <property type="entry name" value="2Fe-2S_ferredoxin-like_sf"/>
</dbReference>
<dbReference type="AlphaFoldDB" id="A0A5J5IHE4"/>
<evidence type="ECO:0000256" key="8">
    <source>
        <dbReference type="ARBA" id="ARBA00023004"/>
    </source>
</evidence>
<dbReference type="RefSeq" id="WP_150414541.1">
    <property type="nucleotide sequence ID" value="NZ_VYQF01000002.1"/>
</dbReference>
<keyword evidence="11" id="KW-0472">Membrane</keyword>
<evidence type="ECO:0000256" key="6">
    <source>
        <dbReference type="ARBA" id="ARBA00022723"/>
    </source>
</evidence>
<dbReference type="InterPro" id="IPR001041">
    <property type="entry name" value="2Fe-2S_ferredoxin-type"/>
</dbReference>
<accession>A0A5J5IHE4</accession>
<dbReference type="EMBL" id="VYQF01000002">
    <property type="protein sequence ID" value="KAA9039133.1"/>
    <property type="molecule type" value="Genomic_DNA"/>
</dbReference>
<dbReference type="Proteomes" id="UP000326903">
    <property type="component" value="Unassembled WGS sequence"/>
</dbReference>
<comment type="cofactor">
    <cofactor evidence="1">
        <name>[4Fe-4S] cluster</name>
        <dbReference type="ChEBI" id="CHEBI:49883"/>
    </cofactor>
</comment>
<comment type="cofactor">
    <cofactor evidence="12">
        <name>[2Fe-2S] cluster</name>
        <dbReference type="ChEBI" id="CHEBI:190135"/>
    </cofactor>
</comment>
<evidence type="ECO:0000256" key="7">
    <source>
        <dbReference type="ARBA" id="ARBA00022967"/>
    </source>
</evidence>
<name>A0A5J5IHE4_9BACT</name>
<dbReference type="PANTHER" id="PTHR43105:SF13">
    <property type="entry name" value="NADH-UBIQUINONE OXIDOREDUCTASE 75 KDA SUBUNIT, MITOCHONDRIAL"/>
    <property type="match status" value="1"/>
</dbReference>
<keyword evidence="8" id="KW-0408">Iron</keyword>
<dbReference type="InterPro" id="IPR019574">
    <property type="entry name" value="NADH_UbQ_OxRdtase_Gsu_4Fe4S-bd"/>
</dbReference>
<evidence type="ECO:0000259" key="13">
    <source>
        <dbReference type="PROSITE" id="PS51085"/>
    </source>
</evidence>
<evidence type="ECO:0000259" key="14">
    <source>
        <dbReference type="PROSITE" id="PS51839"/>
    </source>
</evidence>